<evidence type="ECO:0000256" key="5">
    <source>
        <dbReference type="ARBA" id="ARBA00022723"/>
    </source>
</evidence>
<dbReference type="InterPro" id="IPR051657">
    <property type="entry name" value="RNF168/RNF169_E3_ubiq-ligase"/>
</dbReference>
<feature type="compositionally biased region" description="Basic and acidic residues" evidence="13">
    <location>
        <begin position="650"/>
        <end position="660"/>
    </location>
</feature>
<keyword evidence="7 11" id="KW-0863">Zinc-finger</keyword>
<evidence type="ECO:0000259" key="14">
    <source>
        <dbReference type="PROSITE" id="PS50089"/>
    </source>
</evidence>
<dbReference type="GO" id="GO:0008270">
    <property type="term" value="F:zinc ion binding"/>
    <property type="evidence" value="ECO:0007669"/>
    <property type="project" value="UniProtKB-KW"/>
</dbReference>
<proteinExistence type="predicted"/>
<feature type="region of interest" description="Disordered" evidence="13">
    <location>
        <begin position="307"/>
        <end position="332"/>
    </location>
</feature>
<dbReference type="PROSITE" id="PS00518">
    <property type="entry name" value="ZF_RING_1"/>
    <property type="match status" value="1"/>
</dbReference>
<evidence type="ECO:0000256" key="2">
    <source>
        <dbReference type="ARBA" id="ARBA00004123"/>
    </source>
</evidence>
<dbReference type="PANTHER" id="PTHR23328:SF0">
    <property type="entry name" value="RING-TYPE DOMAIN-CONTAINING PROTEIN"/>
    <property type="match status" value="1"/>
</dbReference>
<gene>
    <name evidence="15" type="ORF">PoB_005765300</name>
</gene>
<reference evidence="15 16" key="1">
    <citation type="journal article" date="2021" name="Elife">
        <title>Chloroplast acquisition without the gene transfer in kleptoplastic sea slugs, Plakobranchus ocellatus.</title>
        <authorList>
            <person name="Maeda T."/>
            <person name="Takahashi S."/>
            <person name="Yoshida T."/>
            <person name="Shimamura S."/>
            <person name="Takaki Y."/>
            <person name="Nagai Y."/>
            <person name="Toyoda A."/>
            <person name="Suzuki Y."/>
            <person name="Arimoto A."/>
            <person name="Ishii H."/>
            <person name="Satoh N."/>
            <person name="Nishiyama T."/>
            <person name="Hasebe M."/>
            <person name="Maruyama T."/>
            <person name="Minagawa J."/>
            <person name="Obokata J."/>
            <person name="Shigenobu S."/>
        </authorList>
    </citation>
    <scope>NUCLEOTIDE SEQUENCE [LARGE SCALE GENOMIC DNA]</scope>
</reference>
<keyword evidence="12" id="KW-0175">Coiled coil</keyword>
<keyword evidence="10" id="KW-0539">Nucleus</keyword>
<dbReference type="GO" id="GO:0061630">
    <property type="term" value="F:ubiquitin protein ligase activity"/>
    <property type="evidence" value="ECO:0007669"/>
    <property type="project" value="UniProtKB-EC"/>
</dbReference>
<dbReference type="Gene3D" id="3.30.40.10">
    <property type="entry name" value="Zinc/RING finger domain, C3HC4 (zinc finger)"/>
    <property type="match status" value="1"/>
</dbReference>
<comment type="catalytic activity">
    <reaction evidence="1">
        <text>S-ubiquitinyl-[E2 ubiquitin-conjugating enzyme]-L-cysteine + [acceptor protein]-L-lysine = [E2 ubiquitin-conjugating enzyme]-L-cysteine + N(6)-ubiquitinyl-[acceptor protein]-L-lysine.</text>
        <dbReference type="EC" id="2.3.2.27"/>
    </reaction>
</comment>
<protein>
    <recommendedName>
        <fullName evidence="3">RING-type E3 ubiquitin transferase</fullName>
        <ecNumber evidence="3">2.3.2.27</ecNumber>
    </recommendedName>
</protein>
<evidence type="ECO:0000256" key="4">
    <source>
        <dbReference type="ARBA" id="ARBA00022679"/>
    </source>
</evidence>
<dbReference type="InterPro" id="IPR017907">
    <property type="entry name" value="Znf_RING_CS"/>
</dbReference>
<evidence type="ECO:0000256" key="12">
    <source>
        <dbReference type="SAM" id="Coils"/>
    </source>
</evidence>
<dbReference type="Pfam" id="PF13920">
    <property type="entry name" value="zf-C3HC4_3"/>
    <property type="match status" value="1"/>
</dbReference>
<keyword evidence="8" id="KW-0833">Ubl conjugation pathway</keyword>
<evidence type="ECO:0000313" key="16">
    <source>
        <dbReference type="Proteomes" id="UP000735302"/>
    </source>
</evidence>
<feature type="region of interest" description="Disordered" evidence="13">
    <location>
        <begin position="228"/>
        <end position="248"/>
    </location>
</feature>
<evidence type="ECO:0000256" key="9">
    <source>
        <dbReference type="ARBA" id="ARBA00022833"/>
    </source>
</evidence>
<dbReference type="GO" id="GO:0031491">
    <property type="term" value="F:nucleosome binding"/>
    <property type="evidence" value="ECO:0007669"/>
    <property type="project" value="TreeGrafter"/>
</dbReference>
<organism evidence="15 16">
    <name type="scientific">Plakobranchus ocellatus</name>
    <dbReference type="NCBI Taxonomy" id="259542"/>
    <lineage>
        <taxon>Eukaryota</taxon>
        <taxon>Metazoa</taxon>
        <taxon>Spiralia</taxon>
        <taxon>Lophotrochozoa</taxon>
        <taxon>Mollusca</taxon>
        <taxon>Gastropoda</taxon>
        <taxon>Heterobranchia</taxon>
        <taxon>Euthyneura</taxon>
        <taxon>Panpulmonata</taxon>
        <taxon>Sacoglossa</taxon>
        <taxon>Placobranchoidea</taxon>
        <taxon>Plakobranchidae</taxon>
        <taxon>Plakobranchus</taxon>
    </lineage>
</organism>
<name>A0AAV4CGS5_9GAST</name>
<dbReference type="AlphaFoldDB" id="A0AAV4CGS5"/>
<feature type="compositionally biased region" description="Basic residues" evidence="13">
    <location>
        <begin position="228"/>
        <end position="239"/>
    </location>
</feature>
<dbReference type="SUPFAM" id="SSF57850">
    <property type="entry name" value="RING/U-box"/>
    <property type="match status" value="1"/>
</dbReference>
<dbReference type="InterPro" id="IPR013083">
    <property type="entry name" value="Znf_RING/FYVE/PHD"/>
</dbReference>
<dbReference type="PANTHER" id="PTHR23328">
    <property type="entry name" value="RING-TYPE DOMAIN-CONTAINING PROTEIN"/>
    <property type="match status" value="1"/>
</dbReference>
<keyword evidence="6" id="KW-0227">DNA damage</keyword>
<feature type="coiled-coil region" evidence="12">
    <location>
        <begin position="131"/>
        <end position="194"/>
    </location>
</feature>
<evidence type="ECO:0000256" key="3">
    <source>
        <dbReference type="ARBA" id="ARBA00012483"/>
    </source>
</evidence>
<dbReference type="EC" id="2.3.2.27" evidence="3"/>
<keyword evidence="4" id="KW-0808">Transferase</keyword>
<evidence type="ECO:0000256" key="11">
    <source>
        <dbReference type="PROSITE-ProRule" id="PRU00175"/>
    </source>
</evidence>
<dbReference type="SMART" id="SM00184">
    <property type="entry name" value="RING"/>
    <property type="match status" value="1"/>
</dbReference>
<dbReference type="GO" id="GO:0035861">
    <property type="term" value="C:site of double-strand break"/>
    <property type="evidence" value="ECO:0007669"/>
    <property type="project" value="TreeGrafter"/>
</dbReference>
<evidence type="ECO:0000313" key="15">
    <source>
        <dbReference type="EMBL" id="GFO31148.1"/>
    </source>
</evidence>
<feature type="domain" description="RING-type" evidence="14">
    <location>
        <begin position="15"/>
        <end position="54"/>
    </location>
</feature>
<feature type="region of interest" description="Disordered" evidence="13">
    <location>
        <begin position="585"/>
        <end position="611"/>
    </location>
</feature>
<dbReference type="InterPro" id="IPR001841">
    <property type="entry name" value="Znf_RING"/>
</dbReference>
<dbReference type="EMBL" id="BLXT01006360">
    <property type="protein sequence ID" value="GFO31148.1"/>
    <property type="molecule type" value="Genomic_DNA"/>
</dbReference>
<evidence type="ECO:0000256" key="8">
    <source>
        <dbReference type="ARBA" id="ARBA00022786"/>
    </source>
</evidence>
<dbReference type="GO" id="GO:0005634">
    <property type="term" value="C:nucleus"/>
    <property type="evidence" value="ECO:0007669"/>
    <property type="project" value="UniProtKB-SubCell"/>
</dbReference>
<dbReference type="CDD" id="cd22249">
    <property type="entry name" value="UDM1_RNF168_RNF169-like"/>
    <property type="match status" value="1"/>
</dbReference>
<accession>A0AAV4CGS5</accession>
<sequence>MEATKTGPDKESCTCPICMYIMVEPVTMPCKHTLCMYCYTQTVAQSSLVCPICRQRISVWARRAAKTNALVDQEKWRAIQTSFPKKVQRRIEMMEGASERKEEEDDSDSDDQDCVTYLRKLKELSKPGEIRQEYDDAMKKLQQQRELEAKKEEEASAALIRALQEEEAQEVERLRREREEMERLGLAVAEQLQEASFDKLNNRSLLSSPQAIASANKPQIRPTVSKKLAKNKKDVKKQRPTSTLDGKMNTLNNFFSPVPRTPSAPSLSSQFAALERQKNRQLSPYPYPCISPKDKIFYGLSALGGLATSTPRPRSNSSSSEEAPGLREEHSYSTASAKVVDLTNNAIVDALCGERTDIVTYDLSKVKSEPEDIFGPGPSGLNKFSQQNFASSTSSAQSSVAYQQEILPPTVGNFQPIVAYQRTPPKLLPNGAADEVPITHTVAKRLILGKPIPRPSSASSNPSSEDGKSSPKMKSATGVGKTSAAALRKKKAEEALKNSAAIVEDQEDLKSEHNIHQIPASKKCKPATIFISENVRFTYDSRPKVPCLQKGPKLSFACNRLSAFTEEKLDCTVSIADESDRSDLTNCSIASNRSDQENNSSGREARLVSSHSTGFTPAIAEQPLKVSSSTNSAQVHKIHSSAPGSLPSDTDSREKEEAWSLKHKSLNNTQTKSTQEKKIPVQRSDSKAKSFSNKSKPKPRGKAVPKTTLATLDSFVQGKKRPFSCLSSEETSNSDMTQEEKDHIFALQLQEMYQELDRKHIKVDRFKGSVNEYSLRKKRNVQKF</sequence>
<feature type="region of interest" description="Disordered" evidence="13">
    <location>
        <begin position="624"/>
        <end position="704"/>
    </location>
</feature>
<evidence type="ECO:0000256" key="7">
    <source>
        <dbReference type="ARBA" id="ARBA00022771"/>
    </source>
</evidence>
<feature type="compositionally biased region" description="Low complexity" evidence="13">
    <location>
        <begin position="455"/>
        <end position="464"/>
    </location>
</feature>
<dbReference type="CDD" id="cd16550">
    <property type="entry name" value="RING-HC_RNF168"/>
    <property type="match status" value="1"/>
</dbReference>
<keyword evidence="16" id="KW-1185">Reference proteome</keyword>
<feature type="compositionally biased region" description="Polar residues" evidence="13">
    <location>
        <begin position="625"/>
        <end position="634"/>
    </location>
</feature>
<comment type="subcellular location">
    <subcellularLocation>
        <location evidence="2">Nucleus</location>
    </subcellularLocation>
</comment>
<dbReference type="PROSITE" id="PS50089">
    <property type="entry name" value="ZF_RING_2"/>
    <property type="match status" value="1"/>
</dbReference>
<dbReference type="Proteomes" id="UP000735302">
    <property type="component" value="Unassembled WGS sequence"/>
</dbReference>
<comment type="caution">
    <text evidence="15">The sequence shown here is derived from an EMBL/GenBank/DDBJ whole genome shotgun (WGS) entry which is preliminary data.</text>
</comment>
<evidence type="ECO:0000256" key="10">
    <source>
        <dbReference type="ARBA" id="ARBA00023242"/>
    </source>
</evidence>
<dbReference type="CDD" id="cd21932">
    <property type="entry name" value="MIU2_RNF168-like"/>
    <property type="match status" value="1"/>
</dbReference>
<evidence type="ECO:0000256" key="6">
    <source>
        <dbReference type="ARBA" id="ARBA00022763"/>
    </source>
</evidence>
<keyword evidence="5" id="KW-0479">Metal-binding</keyword>
<feature type="compositionally biased region" description="Polar residues" evidence="13">
    <location>
        <begin position="585"/>
        <end position="602"/>
    </location>
</feature>
<feature type="region of interest" description="Disordered" evidence="13">
    <location>
        <begin position="449"/>
        <end position="486"/>
    </location>
</feature>
<evidence type="ECO:0000256" key="1">
    <source>
        <dbReference type="ARBA" id="ARBA00000900"/>
    </source>
</evidence>
<feature type="compositionally biased region" description="Basic and acidic residues" evidence="13">
    <location>
        <begin position="674"/>
        <end position="688"/>
    </location>
</feature>
<dbReference type="GO" id="GO:0006302">
    <property type="term" value="P:double-strand break repair"/>
    <property type="evidence" value="ECO:0007669"/>
    <property type="project" value="TreeGrafter"/>
</dbReference>
<feature type="compositionally biased region" description="Low complexity" evidence="13">
    <location>
        <begin position="307"/>
        <end position="323"/>
    </location>
</feature>
<keyword evidence="9" id="KW-0862">Zinc</keyword>
<evidence type="ECO:0000256" key="13">
    <source>
        <dbReference type="SAM" id="MobiDB-lite"/>
    </source>
</evidence>